<reference evidence="3" key="1">
    <citation type="submission" date="2021-01" db="EMBL/GenBank/DDBJ databases">
        <authorList>
            <person name="Bezrukov I."/>
        </authorList>
    </citation>
    <scope>NUCLEOTIDE SEQUENCE</scope>
</reference>
<dbReference type="Pfam" id="PF24769">
    <property type="entry name" value="At2g29880_C"/>
    <property type="match status" value="1"/>
</dbReference>
<dbReference type="InterPro" id="IPR055314">
    <property type="entry name" value="At2g29880-like"/>
</dbReference>
<evidence type="ECO:0008006" key="5">
    <source>
        <dbReference type="Google" id="ProtNLM"/>
    </source>
</evidence>
<dbReference type="EMBL" id="LR999452">
    <property type="protein sequence ID" value="CAE5962715.1"/>
    <property type="molecule type" value="Genomic_DNA"/>
</dbReference>
<dbReference type="PANTHER" id="PTHR47864:SF9">
    <property type="entry name" value="MYB_SANT-LIKE DOMAIN-CONTAINING PROTEIN"/>
    <property type="match status" value="1"/>
</dbReference>
<sequence length="288" mass="33830">MNKETGDNIEGKGKGEYIRWRPEESKLLIELAADCFKRGLIDPNGRMLKETVETKILPVLNKTFKCKKTYKHYINRMKILKNIYRDSVNLQRFNSKFEWNPITKKFTAPDEVWIAYFKDYPNHRHMFYKTYEEYEHMKLVFGKRRFERSPSQACKVGESEKLKQVDLTSDDKVHESMEVVVPGTSIYLENFVGNPDQEGRTDDDASVTKKDVCTELRSIDSATDHIMQGRSMAEKKMKNVWDALKEIPNLANTTRYQALNMILKLDMRDIFVNMSIEDRLGWIQCTIQ</sequence>
<evidence type="ECO:0000313" key="4">
    <source>
        <dbReference type="Proteomes" id="UP000682877"/>
    </source>
</evidence>
<organism evidence="3 4">
    <name type="scientific">Arabidopsis arenosa</name>
    <name type="common">Sand rock-cress</name>
    <name type="synonym">Cardaminopsis arenosa</name>
    <dbReference type="NCBI Taxonomy" id="38785"/>
    <lineage>
        <taxon>Eukaryota</taxon>
        <taxon>Viridiplantae</taxon>
        <taxon>Streptophyta</taxon>
        <taxon>Embryophyta</taxon>
        <taxon>Tracheophyta</taxon>
        <taxon>Spermatophyta</taxon>
        <taxon>Magnoliopsida</taxon>
        <taxon>eudicotyledons</taxon>
        <taxon>Gunneridae</taxon>
        <taxon>Pentapetalae</taxon>
        <taxon>rosids</taxon>
        <taxon>malvids</taxon>
        <taxon>Brassicales</taxon>
        <taxon>Brassicaceae</taxon>
        <taxon>Camelineae</taxon>
        <taxon>Arabidopsis</taxon>
    </lineage>
</organism>
<gene>
    <name evidence="3" type="ORF">AARE701A_LOCUS4373</name>
</gene>
<evidence type="ECO:0000313" key="3">
    <source>
        <dbReference type="EMBL" id="CAE5962715.1"/>
    </source>
</evidence>
<feature type="domain" description="Myb/SANT-like" evidence="1">
    <location>
        <begin position="19"/>
        <end position="116"/>
    </location>
</feature>
<proteinExistence type="predicted"/>
<dbReference type="PANTHER" id="PTHR47864">
    <property type="entry name" value="TRANSMEMBRANE PROTEIN"/>
    <property type="match status" value="1"/>
</dbReference>
<protein>
    <recommendedName>
        <fullName evidence="5">Myb/SANT-like domain-containing protein</fullName>
    </recommendedName>
</protein>
<dbReference type="Pfam" id="PF12776">
    <property type="entry name" value="Myb_DNA-bind_3"/>
    <property type="match status" value="1"/>
</dbReference>
<keyword evidence="4" id="KW-1185">Reference proteome</keyword>
<accession>A0A8S1ZMB2</accession>
<dbReference type="AlphaFoldDB" id="A0A8S1ZMB2"/>
<evidence type="ECO:0000259" key="2">
    <source>
        <dbReference type="Pfam" id="PF24769"/>
    </source>
</evidence>
<dbReference type="Proteomes" id="UP000682877">
    <property type="component" value="Chromosome 2"/>
</dbReference>
<evidence type="ECO:0000259" key="1">
    <source>
        <dbReference type="Pfam" id="PF12776"/>
    </source>
</evidence>
<dbReference type="InterPro" id="IPR024752">
    <property type="entry name" value="Myb/SANT-like_dom"/>
</dbReference>
<feature type="domain" description="At2g29880-like C-terminal" evidence="2">
    <location>
        <begin position="240"/>
        <end position="285"/>
    </location>
</feature>
<dbReference type="InterPro" id="IPR056253">
    <property type="entry name" value="At2g29880-like_C"/>
</dbReference>
<name>A0A8S1ZMB2_ARAAE</name>